<evidence type="ECO:0000256" key="6">
    <source>
        <dbReference type="ARBA" id="ARBA00022692"/>
    </source>
</evidence>
<feature type="transmembrane region" description="Helical" evidence="14">
    <location>
        <begin position="20"/>
        <end position="40"/>
    </location>
</feature>
<dbReference type="GO" id="GO:0005802">
    <property type="term" value="C:trans-Golgi network"/>
    <property type="evidence" value="ECO:0007669"/>
    <property type="project" value="TreeGrafter"/>
</dbReference>
<dbReference type="GO" id="GO:0006004">
    <property type="term" value="P:fucose metabolic process"/>
    <property type="evidence" value="ECO:0007669"/>
    <property type="project" value="UniProtKB-KW"/>
</dbReference>
<evidence type="ECO:0000256" key="12">
    <source>
        <dbReference type="ARBA" id="ARBA00023277"/>
    </source>
</evidence>
<evidence type="ECO:0000313" key="16">
    <source>
        <dbReference type="Proteomes" id="UP001054252"/>
    </source>
</evidence>
<dbReference type="InterPro" id="IPR019378">
    <property type="entry name" value="GDP-Fuc_O-FucTrfase"/>
</dbReference>
<keyword evidence="10" id="KW-0325">Glycoprotein</keyword>
<keyword evidence="12" id="KW-0119">Carbohydrate metabolism</keyword>
<keyword evidence="11" id="KW-0294">Fucose metabolism</keyword>
<name>A0AAV5JWF6_9ROSI</name>
<dbReference type="GO" id="GO:0016020">
    <property type="term" value="C:membrane"/>
    <property type="evidence" value="ECO:0007669"/>
    <property type="project" value="UniProtKB-SubCell"/>
</dbReference>
<organism evidence="15 16">
    <name type="scientific">Rubroshorea leprosula</name>
    <dbReference type="NCBI Taxonomy" id="152421"/>
    <lineage>
        <taxon>Eukaryota</taxon>
        <taxon>Viridiplantae</taxon>
        <taxon>Streptophyta</taxon>
        <taxon>Embryophyta</taxon>
        <taxon>Tracheophyta</taxon>
        <taxon>Spermatophyta</taxon>
        <taxon>Magnoliopsida</taxon>
        <taxon>eudicotyledons</taxon>
        <taxon>Gunneridae</taxon>
        <taxon>Pentapetalae</taxon>
        <taxon>rosids</taxon>
        <taxon>malvids</taxon>
        <taxon>Malvales</taxon>
        <taxon>Dipterocarpaceae</taxon>
        <taxon>Rubroshorea</taxon>
    </lineage>
</organism>
<evidence type="ECO:0000256" key="3">
    <source>
        <dbReference type="ARBA" id="ARBA00007737"/>
    </source>
</evidence>
<evidence type="ECO:0000256" key="9">
    <source>
        <dbReference type="ARBA" id="ARBA00023136"/>
    </source>
</evidence>
<evidence type="ECO:0000256" key="5">
    <source>
        <dbReference type="ARBA" id="ARBA00022679"/>
    </source>
</evidence>
<dbReference type="GO" id="GO:0016757">
    <property type="term" value="F:glycosyltransferase activity"/>
    <property type="evidence" value="ECO:0007669"/>
    <property type="project" value="UniProtKB-KW"/>
</dbReference>
<dbReference type="EMBL" id="BPVZ01000046">
    <property type="protein sequence ID" value="GKV16696.1"/>
    <property type="molecule type" value="Genomic_DNA"/>
</dbReference>
<evidence type="ECO:0000313" key="15">
    <source>
        <dbReference type="EMBL" id="GKV16696.1"/>
    </source>
</evidence>
<dbReference type="Pfam" id="PF10250">
    <property type="entry name" value="O-FucT"/>
    <property type="match status" value="1"/>
</dbReference>
<reference evidence="15 16" key="1">
    <citation type="journal article" date="2021" name="Commun. Biol.">
        <title>The genome of Shorea leprosula (Dipterocarpaceae) highlights the ecological relevance of drought in aseasonal tropical rainforests.</title>
        <authorList>
            <person name="Ng K.K.S."/>
            <person name="Kobayashi M.J."/>
            <person name="Fawcett J.A."/>
            <person name="Hatakeyama M."/>
            <person name="Paape T."/>
            <person name="Ng C.H."/>
            <person name="Ang C.C."/>
            <person name="Tnah L.H."/>
            <person name="Lee C.T."/>
            <person name="Nishiyama T."/>
            <person name="Sese J."/>
            <person name="O'Brien M.J."/>
            <person name="Copetti D."/>
            <person name="Mohd Noor M.I."/>
            <person name="Ong R.C."/>
            <person name="Putra M."/>
            <person name="Sireger I.Z."/>
            <person name="Indrioko S."/>
            <person name="Kosugi Y."/>
            <person name="Izuno A."/>
            <person name="Isagi Y."/>
            <person name="Lee S.L."/>
            <person name="Shimizu K.K."/>
        </authorList>
    </citation>
    <scope>NUCLEOTIDE SEQUENCE [LARGE SCALE GENOMIC DNA]</scope>
    <source>
        <strain evidence="15">214</strain>
    </source>
</reference>
<evidence type="ECO:0000256" key="10">
    <source>
        <dbReference type="ARBA" id="ARBA00023180"/>
    </source>
</evidence>
<gene>
    <name evidence="15" type="ORF">SLEP1_g27301</name>
</gene>
<evidence type="ECO:0000256" key="7">
    <source>
        <dbReference type="ARBA" id="ARBA00022968"/>
    </source>
</evidence>
<comment type="caution">
    <text evidence="15">The sequence shown here is derived from an EMBL/GenBank/DDBJ whole genome shotgun (WGS) entry which is preliminary data.</text>
</comment>
<dbReference type="AlphaFoldDB" id="A0AAV5JWF6"/>
<keyword evidence="8 14" id="KW-1133">Transmembrane helix</keyword>
<evidence type="ECO:0000256" key="8">
    <source>
        <dbReference type="ARBA" id="ARBA00022989"/>
    </source>
</evidence>
<dbReference type="CDD" id="cd11299">
    <property type="entry name" value="O-FucT_plant"/>
    <property type="match status" value="1"/>
</dbReference>
<evidence type="ECO:0000256" key="4">
    <source>
        <dbReference type="ARBA" id="ARBA00022676"/>
    </source>
</evidence>
<keyword evidence="9 14" id="KW-0472">Membrane</keyword>
<evidence type="ECO:0000256" key="2">
    <source>
        <dbReference type="ARBA" id="ARBA00004881"/>
    </source>
</evidence>
<keyword evidence="16" id="KW-1185">Reference proteome</keyword>
<keyword evidence="7" id="KW-0735">Signal-anchor</keyword>
<dbReference type="PANTHER" id="PTHR31741">
    <property type="entry name" value="OS02G0726500 PROTEIN-RELATED"/>
    <property type="match status" value="1"/>
</dbReference>
<keyword evidence="4" id="KW-0328">Glycosyltransferase</keyword>
<dbReference type="PIRSF" id="PIRSF009360">
    <property type="entry name" value="UCP009360"/>
    <property type="match status" value="1"/>
</dbReference>
<comment type="pathway">
    <text evidence="2">Glycan metabolism.</text>
</comment>
<dbReference type="InterPro" id="IPR024709">
    <property type="entry name" value="FucosylTrfase_pln"/>
</dbReference>
<evidence type="ECO:0000256" key="13">
    <source>
        <dbReference type="ARBA" id="ARBA00030350"/>
    </source>
</evidence>
<evidence type="ECO:0000256" key="1">
    <source>
        <dbReference type="ARBA" id="ARBA00004606"/>
    </source>
</evidence>
<comment type="similarity">
    <text evidence="3">Belongs to the glycosyltransferase GT106 family.</text>
</comment>
<evidence type="ECO:0000256" key="11">
    <source>
        <dbReference type="ARBA" id="ARBA00023253"/>
    </source>
</evidence>
<accession>A0AAV5JWF6</accession>
<dbReference type="Proteomes" id="UP001054252">
    <property type="component" value="Unassembled WGS sequence"/>
</dbReference>
<proteinExistence type="inferred from homology"/>
<sequence>MRRPGLHRQHTKQGGGAKGLLAKLLIALLVLLLCTLSLLFSSTISGSSRSNEPLEVNVEELWESVKAAGWKPSSAPRSYWPPPPRESNGYLRVRCNGGLNQQRSAICNAVLAARIMNATLVLPELDANSFWHDDSGFQGIYDVENFIETLRYDVRIVGSIPEIRKNGKTKKIKAYQIRPPRDAPISWYTTFALEKMKQHGAIYLTPFSHRLAEEIDNPEYQRLRCRVNYHALRFKPNIMKLSESIVDKLRAQGHFMSIHLRFEMDMLAFAGCFDIFTPEEQKILKNYREKNFAPKKLAYDERRAIGKCPLTPEEVGLILHAMGFDNSTRIYLAAGELFGGERFMKPFRALFPHLKNHSSVDSSEELVANTQGLLGSAVDYMVCLLSDIFMPTYDGPSNFANNLLGHRLYYGFRTTIRPDRKALAPIFIDREKGKAAGFEEAIRHVMFKTNFGRPHKRVPPESFYTNSWPECFCQMDPKNPADKCPPDNVLLILESQLQNEVTSDLDSMVERNSTISSIER</sequence>
<comment type="subcellular location">
    <subcellularLocation>
        <location evidence="1">Membrane</location>
        <topology evidence="1">Single-pass type II membrane protein</topology>
    </subcellularLocation>
</comment>
<dbReference type="PANTHER" id="PTHR31741:SF14">
    <property type="entry name" value="O-FUCOSYLTRANSFERASE 1"/>
    <property type="match status" value="1"/>
</dbReference>
<protein>
    <recommendedName>
        <fullName evidence="13">O-fucosyltransferase family protein</fullName>
    </recommendedName>
</protein>
<keyword evidence="5" id="KW-0808">Transferase</keyword>
<keyword evidence="6 14" id="KW-0812">Transmembrane</keyword>
<dbReference type="GO" id="GO:0005768">
    <property type="term" value="C:endosome"/>
    <property type="evidence" value="ECO:0007669"/>
    <property type="project" value="TreeGrafter"/>
</dbReference>
<evidence type="ECO:0000256" key="14">
    <source>
        <dbReference type="SAM" id="Phobius"/>
    </source>
</evidence>